<dbReference type="GO" id="GO:0006508">
    <property type="term" value="P:proteolysis"/>
    <property type="evidence" value="ECO:0007669"/>
    <property type="project" value="UniProtKB-KW"/>
</dbReference>
<dbReference type="PROSITE" id="PS00138">
    <property type="entry name" value="SUBTILASE_SER"/>
    <property type="match status" value="1"/>
</dbReference>
<feature type="region of interest" description="Disordered" evidence="6">
    <location>
        <begin position="286"/>
        <end position="310"/>
    </location>
</feature>
<keyword evidence="3" id="KW-0378">Hydrolase</keyword>
<keyword evidence="9" id="KW-1185">Reference proteome</keyword>
<dbReference type="InterPro" id="IPR013783">
    <property type="entry name" value="Ig-like_fold"/>
</dbReference>
<accession>A0A142EMJ0</accession>
<evidence type="ECO:0000313" key="9">
    <source>
        <dbReference type="Proteomes" id="UP000073816"/>
    </source>
</evidence>
<protein>
    <recommendedName>
        <fullName evidence="7">PKD domain-containing protein</fullName>
    </recommendedName>
</protein>
<dbReference type="InterPro" id="IPR008979">
    <property type="entry name" value="Galactose-bd-like_sf"/>
</dbReference>
<evidence type="ECO:0000259" key="7">
    <source>
        <dbReference type="PROSITE" id="PS50093"/>
    </source>
</evidence>
<dbReference type="NCBIfam" id="TIGR04183">
    <property type="entry name" value="Por_Secre_tail"/>
    <property type="match status" value="1"/>
</dbReference>
<dbReference type="Pfam" id="PF18911">
    <property type="entry name" value="PKD_4"/>
    <property type="match status" value="1"/>
</dbReference>
<dbReference type="GO" id="GO:0004252">
    <property type="term" value="F:serine-type endopeptidase activity"/>
    <property type="evidence" value="ECO:0007669"/>
    <property type="project" value="InterPro"/>
</dbReference>
<reference evidence="9" key="1">
    <citation type="submission" date="2015-09" db="EMBL/GenBank/DDBJ databases">
        <title>Complete sequence of Algoriphagus sp. M8-2.</title>
        <authorList>
            <person name="Shintani M."/>
        </authorList>
    </citation>
    <scope>NUCLEOTIDE SEQUENCE [LARGE SCALE GENOMIC DNA]</scope>
    <source>
        <strain evidence="9">M8-2</strain>
    </source>
</reference>
<dbReference type="InterPro" id="IPR050131">
    <property type="entry name" value="Peptidase_S8_subtilisin-like"/>
</dbReference>
<dbReference type="InterPro" id="IPR000209">
    <property type="entry name" value="Peptidase_S8/S53_dom"/>
</dbReference>
<dbReference type="InterPro" id="IPR000601">
    <property type="entry name" value="PKD_dom"/>
</dbReference>
<keyword evidence="4" id="KW-0720">Serine protease</keyword>
<evidence type="ECO:0000313" key="8">
    <source>
        <dbReference type="EMBL" id="AMQ56345.1"/>
    </source>
</evidence>
<dbReference type="AlphaFoldDB" id="A0A142EMJ0"/>
<reference evidence="8 9" key="2">
    <citation type="journal article" date="2016" name="Genome Announc.">
        <title>Complete Genome Sequence of Algoriphagus sp. Strain M8-2, Isolated from a Brackish Lake.</title>
        <authorList>
            <person name="Muraguchi Y."/>
            <person name="Kushimoto K."/>
            <person name="Ohtsubo Y."/>
            <person name="Suzuki T."/>
            <person name="Dohra H."/>
            <person name="Kimbara K."/>
            <person name="Shintani M."/>
        </authorList>
    </citation>
    <scope>NUCLEOTIDE SEQUENCE [LARGE SCALE GENOMIC DNA]</scope>
    <source>
        <strain evidence="8 9">M8-2</strain>
    </source>
</reference>
<evidence type="ECO:0000256" key="4">
    <source>
        <dbReference type="ARBA" id="ARBA00022825"/>
    </source>
</evidence>
<organism evidence="8 9">
    <name type="scientific">Algoriphagus sanaruensis</name>
    <dbReference type="NCBI Taxonomy" id="1727163"/>
    <lineage>
        <taxon>Bacteria</taxon>
        <taxon>Pseudomonadati</taxon>
        <taxon>Bacteroidota</taxon>
        <taxon>Cytophagia</taxon>
        <taxon>Cytophagales</taxon>
        <taxon>Cyclobacteriaceae</taxon>
        <taxon>Algoriphagus</taxon>
    </lineage>
</organism>
<dbReference type="RefSeq" id="WP_067545720.1">
    <property type="nucleotide sequence ID" value="NZ_CP012836.1"/>
</dbReference>
<dbReference type="InterPro" id="IPR026444">
    <property type="entry name" value="Secre_tail"/>
</dbReference>
<dbReference type="SUPFAM" id="SSF49785">
    <property type="entry name" value="Galactose-binding domain-like"/>
    <property type="match status" value="1"/>
</dbReference>
<evidence type="ECO:0000256" key="5">
    <source>
        <dbReference type="PROSITE-ProRule" id="PRU01240"/>
    </source>
</evidence>
<dbReference type="KEGG" id="alm:AO498_07945"/>
<proteinExistence type="inferred from homology"/>
<dbReference type="InterPro" id="IPR035986">
    <property type="entry name" value="PKD_dom_sf"/>
</dbReference>
<dbReference type="PATRIC" id="fig|1727163.4.peg.1652"/>
<name>A0A142EMJ0_9BACT</name>
<comment type="caution">
    <text evidence="5">Lacks conserved residue(s) required for the propagation of feature annotation.</text>
</comment>
<evidence type="ECO:0000256" key="3">
    <source>
        <dbReference type="ARBA" id="ARBA00022801"/>
    </source>
</evidence>
<dbReference type="EMBL" id="CP012836">
    <property type="protein sequence ID" value="AMQ56345.1"/>
    <property type="molecule type" value="Genomic_DNA"/>
</dbReference>
<sequence length="1159" mass="124466">MDEGYFTVAMQNRSLIKISFGIIFVLALKLEGVSQTSTNNSKLLWEKAKEESEVKLKSLLVSFQKPIGIDFSNYSYLNHPEGFQSSEGLVSRVQYLEQDGTPVFYLPSNVNAAITTGANHLQPNGSLNLNLTGKGILVGIFDQTRPKRDHVEFGNRLIQKDGSTETISEHATHVSGTIMAAGINAGAKGMAYEANGWAFNWESDISKMLANSYDPAANPGGILLSNHSYGIALGWRQNGSSWVWQGNASVDPDEDWRFGFYTSKSQAIDELVYSRPYYTVVWAAGNDRDDRGDGTREPDGPEDTIGPEGVAKNNLTIGAVSQVLNYQNANSVSVSSFSSWGPSDDGRIKPDLVGMGVNVFSTTIASGQDGYASLSGTSMASPNVTGSLLLLQQLYGQRNPDKFMWASTLKALAIQTAKEAGPAPGPDYMYGWGLLDVKTAAELIVNEDGSSSIVRELILANGETYEYEFLSDGVTPIKATIAWTDPAGTPQATAVDPTGLMLVNDLDLRIFDEEGKEFFPWTLNPAQGAGARGLQNADNFRDNVEQVLISSTVPKKYRLVISHKGTLRNGVQPVSLIFTAGVQDGASETLYWIGGSTGDWFDGNNWSTIKNGPSSGKVPSADTRVVFDGNTGDNYNVTISSAAEVFSLNSFGNQVLNLNLGQNELVVTNSLRINNQVTQVSNGSIRFESSSSNELLLEFGNTAFSEVSMSFNSGKWKVISAEMLDEVNILASSVNFDMDVLSVNSLAITDQGSLGGSVSQIVFSENFIINGGAGLKADLQLKFSGSGLFKNDSQVAVDFLEINDGILSLASGGVSNLKIQKGTGTVNTSQISIATLELGPSAILDFAPSTKLALSENLIVSATSAEKATLSGSGTFEFDLYKKICVQNLDVTNVNKTGQGIINLGTTAQTGTSTGWLKQNCDDVLFANFETSFNCVGAAVSFENLSEGAISSYAWNFAGLGTSNLENPTFVFSTSGEFEVELTISNSQGSTKFIRTVSIGANELAKPVIVANGNQLTSQQPGPAYQWYLNGQPIAGATARTFVADGDGIYQVALVDGACNRISDPVVISAIPESDLSKFGVFVGPIPTEDQLTVRVSNEFEGFVIFRIYDSSGREIQNRVSGKNNQEIVEVFNLPNQKGLYILKIQTNDLILHKKVIKF</sequence>
<dbReference type="SUPFAM" id="SSF49299">
    <property type="entry name" value="PKD domain"/>
    <property type="match status" value="1"/>
</dbReference>
<gene>
    <name evidence="8" type="ORF">AO498_07945</name>
</gene>
<feature type="domain" description="PKD" evidence="7">
    <location>
        <begin position="936"/>
        <end position="999"/>
    </location>
</feature>
<dbReference type="Proteomes" id="UP000073816">
    <property type="component" value="Chromosome"/>
</dbReference>
<evidence type="ECO:0000256" key="6">
    <source>
        <dbReference type="SAM" id="MobiDB-lite"/>
    </source>
</evidence>
<evidence type="ECO:0000256" key="2">
    <source>
        <dbReference type="ARBA" id="ARBA00022670"/>
    </source>
</evidence>
<dbReference type="PANTHER" id="PTHR43806">
    <property type="entry name" value="PEPTIDASE S8"/>
    <property type="match status" value="1"/>
</dbReference>
<dbReference type="Pfam" id="PF18962">
    <property type="entry name" value="Por_Secre_tail"/>
    <property type="match status" value="1"/>
</dbReference>
<keyword evidence="2" id="KW-0645">Protease</keyword>
<dbReference type="Pfam" id="PF00082">
    <property type="entry name" value="Peptidase_S8"/>
    <property type="match status" value="1"/>
</dbReference>
<dbReference type="PROSITE" id="PS51892">
    <property type="entry name" value="SUBTILASE"/>
    <property type="match status" value="1"/>
</dbReference>
<dbReference type="PROSITE" id="PS50093">
    <property type="entry name" value="PKD"/>
    <property type="match status" value="1"/>
</dbReference>
<dbReference type="Gene3D" id="3.40.50.200">
    <property type="entry name" value="Peptidase S8/S53 domain"/>
    <property type="match status" value="1"/>
</dbReference>
<dbReference type="PANTHER" id="PTHR43806:SF11">
    <property type="entry name" value="CEREVISIN-RELATED"/>
    <property type="match status" value="1"/>
</dbReference>
<dbReference type="InterPro" id="IPR023828">
    <property type="entry name" value="Peptidase_S8_Ser-AS"/>
</dbReference>
<feature type="compositionally biased region" description="Basic and acidic residues" evidence="6">
    <location>
        <begin position="286"/>
        <end position="299"/>
    </location>
</feature>
<comment type="similarity">
    <text evidence="1 5">Belongs to the peptidase S8 family.</text>
</comment>
<dbReference type="CDD" id="cd00146">
    <property type="entry name" value="PKD"/>
    <property type="match status" value="1"/>
</dbReference>
<dbReference type="Gene3D" id="2.60.120.380">
    <property type="match status" value="1"/>
</dbReference>
<evidence type="ECO:0000256" key="1">
    <source>
        <dbReference type="ARBA" id="ARBA00011073"/>
    </source>
</evidence>
<dbReference type="InterPro" id="IPR036852">
    <property type="entry name" value="Peptidase_S8/S53_dom_sf"/>
</dbReference>
<dbReference type="STRING" id="1727163.AO498_07945"/>
<dbReference type="SUPFAM" id="SSF52743">
    <property type="entry name" value="Subtilisin-like"/>
    <property type="match status" value="1"/>
</dbReference>
<dbReference type="Gene3D" id="2.60.40.10">
    <property type="entry name" value="Immunoglobulins"/>
    <property type="match status" value="1"/>
</dbReference>